<feature type="domain" description="YjeF C-terminal" evidence="1">
    <location>
        <begin position="111"/>
        <end position="264"/>
    </location>
</feature>
<reference evidence="2 3" key="2">
    <citation type="submission" date="2019-05" db="EMBL/GenBank/DDBJ databases">
        <authorList>
            <person name="Suflita J.M."/>
            <person name="Marks C.R."/>
        </authorList>
    </citation>
    <scope>NUCLEOTIDE SEQUENCE [LARGE SCALE GENOMIC DNA]</scope>
    <source>
        <strain evidence="2 3">ALDC</strain>
    </source>
</reference>
<keyword evidence="2" id="KW-0808">Transferase</keyword>
<dbReference type="KEGG" id="dax:FDQ92_08665"/>
<reference evidence="2 3" key="1">
    <citation type="submission" date="2019-05" db="EMBL/GenBank/DDBJ databases">
        <title>The Complete Genome Sequence of the n-alkane-degrading Desulfoglaeba alkanexedens ALDC reveals multiple alkylsuccinate synthase gene clusters.</title>
        <authorList>
            <person name="Callaghan A.V."/>
            <person name="Davidova I.A."/>
            <person name="Duncan K.E."/>
            <person name="Morris B."/>
            <person name="McInerney M.J."/>
        </authorList>
    </citation>
    <scope>NUCLEOTIDE SEQUENCE [LARGE SCALE GENOMIC DNA]</scope>
    <source>
        <strain evidence="2 3">ALDC</strain>
    </source>
</reference>
<dbReference type="Pfam" id="PF01256">
    <property type="entry name" value="Carb_kinase"/>
    <property type="match status" value="1"/>
</dbReference>
<keyword evidence="3" id="KW-1185">Reference proteome</keyword>
<dbReference type="Proteomes" id="UP000298602">
    <property type="component" value="Chromosome"/>
</dbReference>
<dbReference type="InterPro" id="IPR029056">
    <property type="entry name" value="Ribokinase-like"/>
</dbReference>
<evidence type="ECO:0000259" key="1">
    <source>
        <dbReference type="Pfam" id="PF01256"/>
    </source>
</evidence>
<protein>
    <submittedName>
        <fullName evidence="2">Sugar kinase</fullName>
    </submittedName>
</protein>
<gene>
    <name evidence="2" type="ORF">FDQ92_08665</name>
</gene>
<dbReference type="Gene3D" id="3.40.1190.20">
    <property type="match status" value="1"/>
</dbReference>
<name>A0A4P8L3G4_9BACT</name>
<dbReference type="EMBL" id="CP040098">
    <property type="protein sequence ID" value="QCQ22223.1"/>
    <property type="molecule type" value="Genomic_DNA"/>
</dbReference>
<dbReference type="GO" id="GO:0016301">
    <property type="term" value="F:kinase activity"/>
    <property type="evidence" value="ECO:0007669"/>
    <property type="project" value="UniProtKB-KW"/>
</dbReference>
<keyword evidence="2" id="KW-0418">Kinase</keyword>
<organism evidence="2 3">
    <name type="scientific">Desulfoglaeba alkanexedens ALDC</name>
    <dbReference type="NCBI Taxonomy" id="980445"/>
    <lineage>
        <taxon>Bacteria</taxon>
        <taxon>Pseudomonadati</taxon>
        <taxon>Thermodesulfobacteriota</taxon>
        <taxon>Syntrophobacteria</taxon>
        <taxon>Syntrophobacterales</taxon>
        <taxon>Syntrophobacteraceae</taxon>
        <taxon>Desulfoglaeba</taxon>
    </lineage>
</organism>
<dbReference type="SUPFAM" id="SSF53613">
    <property type="entry name" value="Ribokinase-like"/>
    <property type="match status" value="1"/>
</dbReference>
<evidence type="ECO:0000313" key="2">
    <source>
        <dbReference type="EMBL" id="QCQ22223.1"/>
    </source>
</evidence>
<dbReference type="GO" id="GO:0016836">
    <property type="term" value="F:hydro-lyase activity"/>
    <property type="evidence" value="ECO:0007669"/>
    <property type="project" value="InterPro"/>
</dbReference>
<sequence length="290" mass="31281">MLCIVGTVPDAEFPLVTGPLRMENDRLVIGGRTVAIQRGTPALAGAVVAVARVLPLPPVQAWLVGDIGRGDGSRRLYAHLEVELPRHPWTVVVFHYLQPDVDWHNRVLFAVEKMHPRPVLIADAGFMYAAKMSGQAREYDLFTPDAGELAFLADEDAPHPFYTRGFILHQEDRVPELIHRAYQNANAARWLLVKGRTDYLACAEGVQATVDAPASPAMEAMGGTGDTLTGLAAALTASGMPVERAAVMAARVNRLAGHLADPTPATQIAAIVRQIPVALKQVIDTPGELK</sequence>
<proteinExistence type="predicted"/>
<dbReference type="InterPro" id="IPR000631">
    <property type="entry name" value="CARKD"/>
</dbReference>
<evidence type="ECO:0000313" key="3">
    <source>
        <dbReference type="Proteomes" id="UP000298602"/>
    </source>
</evidence>
<dbReference type="RefSeq" id="WP_137424215.1">
    <property type="nucleotide sequence ID" value="NZ_CP040098.1"/>
</dbReference>
<accession>A0A4P8L3G4</accession>
<dbReference type="AlphaFoldDB" id="A0A4P8L3G4"/>
<dbReference type="OrthoDB" id="5470480at2"/>